<dbReference type="Proteomes" id="UP000199665">
    <property type="component" value="Unassembled WGS sequence"/>
</dbReference>
<evidence type="ECO:0000313" key="2">
    <source>
        <dbReference type="Proteomes" id="UP000199665"/>
    </source>
</evidence>
<sequence>MVVNDNVASLAPRGALKFIASRLAPTGDIGVSNIPFQLSPNSRQIRMT</sequence>
<comment type="caution">
    <text evidence="1">The sequence shown here is derived from an EMBL/GenBank/DDBJ whole genome shotgun (WGS) entry which is preliminary data.</text>
</comment>
<name>A0ABY0XYK0_9PSED</name>
<organism evidence="1 2">
    <name type="scientific">Pseudomonas mohnii</name>
    <dbReference type="NCBI Taxonomy" id="395600"/>
    <lineage>
        <taxon>Bacteria</taxon>
        <taxon>Pseudomonadati</taxon>
        <taxon>Pseudomonadota</taxon>
        <taxon>Gammaproteobacteria</taxon>
        <taxon>Pseudomonadales</taxon>
        <taxon>Pseudomonadaceae</taxon>
        <taxon>Pseudomonas</taxon>
    </lineage>
</organism>
<gene>
    <name evidence="1" type="ORF">SAMN05216205_2643</name>
</gene>
<accession>A0ABY0XYK0</accession>
<evidence type="ECO:0000313" key="1">
    <source>
        <dbReference type="EMBL" id="SEC56100.1"/>
    </source>
</evidence>
<dbReference type="EMBL" id="FNRV01000001">
    <property type="protein sequence ID" value="SEC56100.1"/>
    <property type="molecule type" value="Genomic_DNA"/>
</dbReference>
<reference evidence="1 2" key="1">
    <citation type="submission" date="2016-10" db="EMBL/GenBank/DDBJ databases">
        <authorList>
            <person name="Varghese N."/>
            <person name="Submissions S."/>
        </authorList>
    </citation>
    <scope>NUCLEOTIDE SEQUENCE [LARGE SCALE GENOMIC DNA]</scope>
    <source>
        <strain evidence="1 2">DSM 18327</strain>
    </source>
</reference>
<keyword evidence="2" id="KW-1185">Reference proteome</keyword>
<protein>
    <submittedName>
        <fullName evidence="1">Uncharacterized protein</fullName>
    </submittedName>
</protein>
<proteinExistence type="predicted"/>